<evidence type="ECO:0000313" key="2">
    <source>
        <dbReference type="Proteomes" id="UP000887572"/>
    </source>
</evidence>
<sequence>MSLSFCRRPVFFSPSWASPARSSSTIVHFCRTANASAPPRTAQILPKGSSRLSSISSLTLNRPETRPTGASRASSTRRTGARAQRAVHPLSAATVAIARRIGHAHIHKCSERTGQPMDTDGSATNRTDGLYK</sequence>
<feature type="compositionally biased region" description="Low complexity" evidence="1">
    <location>
        <begin position="49"/>
        <end position="60"/>
    </location>
</feature>
<reference evidence="3" key="1">
    <citation type="submission" date="2022-11" db="UniProtKB">
        <authorList>
            <consortium name="WormBaseParasite"/>
        </authorList>
    </citation>
    <scope>IDENTIFICATION</scope>
</reference>
<keyword evidence="2" id="KW-1185">Reference proteome</keyword>
<name>A0A914HHC3_GLORO</name>
<feature type="compositionally biased region" description="Low complexity" evidence="1">
    <location>
        <begin position="68"/>
        <end position="86"/>
    </location>
</feature>
<protein>
    <submittedName>
        <fullName evidence="3">Secreted protein</fullName>
    </submittedName>
</protein>
<feature type="region of interest" description="Disordered" evidence="1">
    <location>
        <begin position="107"/>
        <end position="132"/>
    </location>
</feature>
<dbReference type="Proteomes" id="UP000887572">
    <property type="component" value="Unplaced"/>
</dbReference>
<feature type="compositionally biased region" description="Polar residues" evidence="1">
    <location>
        <begin position="121"/>
        <end position="132"/>
    </location>
</feature>
<evidence type="ECO:0000313" key="3">
    <source>
        <dbReference type="WBParaSite" id="Gr19_v10_g16956.t1"/>
    </source>
</evidence>
<proteinExistence type="predicted"/>
<dbReference type="WBParaSite" id="Gr19_v10_g16956.t1">
    <property type="protein sequence ID" value="Gr19_v10_g16956.t1"/>
    <property type="gene ID" value="Gr19_v10_g16956"/>
</dbReference>
<organism evidence="2 3">
    <name type="scientific">Globodera rostochiensis</name>
    <name type="common">Golden nematode worm</name>
    <name type="synonym">Heterodera rostochiensis</name>
    <dbReference type="NCBI Taxonomy" id="31243"/>
    <lineage>
        <taxon>Eukaryota</taxon>
        <taxon>Metazoa</taxon>
        <taxon>Ecdysozoa</taxon>
        <taxon>Nematoda</taxon>
        <taxon>Chromadorea</taxon>
        <taxon>Rhabditida</taxon>
        <taxon>Tylenchina</taxon>
        <taxon>Tylenchomorpha</taxon>
        <taxon>Tylenchoidea</taxon>
        <taxon>Heteroderidae</taxon>
        <taxon>Heteroderinae</taxon>
        <taxon>Globodera</taxon>
    </lineage>
</organism>
<dbReference type="AlphaFoldDB" id="A0A914HHC3"/>
<evidence type="ECO:0000256" key="1">
    <source>
        <dbReference type="SAM" id="MobiDB-lite"/>
    </source>
</evidence>
<feature type="region of interest" description="Disordered" evidence="1">
    <location>
        <begin position="37"/>
        <end position="88"/>
    </location>
</feature>
<accession>A0A914HHC3</accession>